<evidence type="ECO:0000313" key="2">
    <source>
        <dbReference type="Proteomes" id="UP000297604"/>
    </source>
</evidence>
<reference evidence="1 2" key="1">
    <citation type="submission" date="2019-03" db="EMBL/GenBank/DDBJ databases">
        <title>Genomics of glacier-inhabiting Cryobacterium strains.</title>
        <authorList>
            <person name="Liu Q."/>
            <person name="Xin Y.-H."/>
        </authorList>
    </citation>
    <scope>NUCLEOTIDE SEQUENCE [LARGE SCALE GENOMIC DNA]</scope>
    <source>
        <strain evidence="1 2">MDB1-5</strain>
    </source>
</reference>
<keyword evidence="2" id="KW-1185">Reference proteome</keyword>
<comment type="caution">
    <text evidence="1">The sequence shown here is derived from an EMBL/GenBank/DDBJ whole genome shotgun (WGS) entry which is preliminary data.</text>
</comment>
<dbReference type="RefSeq" id="WP_134562176.1">
    <property type="nucleotide sequence ID" value="NZ_SOFS01000044.1"/>
</dbReference>
<accession>A0ABY2ILQ6</accession>
<proteinExistence type="predicted"/>
<name>A0ABY2ILQ6_9MICO</name>
<evidence type="ECO:0000313" key="1">
    <source>
        <dbReference type="EMBL" id="TFC16883.1"/>
    </source>
</evidence>
<organism evidence="1 2">
    <name type="scientific">Cryobacterium glucosi</name>
    <dbReference type="NCBI Taxonomy" id="1259175"/>
    <lineage>
        <taxon>Bacteria</taxon>
        <taxon>Bacillati</taxon>
        <taxon>Actinomycetota</taxon>
        <taxon>Actinomycetes</taxon>
        <taxon>Micrococcales</taxon>
        <taxon>Microbacteriaceae</taxon>
        <taxon>Cryobacterium</taxon>
    </lineage>
</organism>
<protein>
    <submittedName>
        <fullName evidence="1">Uncharacterized protein</fullName>
    </submittedName>
</protein>
<dbReference type="Proteomes" id="UP000297604">
    <property type="component" value="Unassembled WGS sequence"/>
</dbReference>
<sequence length="93" mass="9591">MRLLPAACALGARIAHGRTGELSHTADAIAHHAGFDGDGELAIITGAELAMMTNTAPFGHAPLGLAVCNRVARTTTSESVIWVKDSGRADAVR</sequence>
<dbReference type="EMBL" id="SOFS01000044">
    <property type="protein sequence ID" value="TFC16883.1"/>
    <property type="molecule type" value="Genomic_DNA"/>
</dbReference>
<gene>
    <name evidence="1" type="ORF">E3O46_17225</name>
</gene>